<feature type="compositionally biased region" description="Low complexity" evidence="1">
    <location>
        <begin position="1142"/>
        <end position="1153"/>
    </location>
</feature>
<feature type="region of interest" description="Disordered" evidence="1">
    <location>
        <begin position="1217"/>
        <end position="1237"/>
    </location>
</feature>
<feature type="compositionally biased region" description="Basic and acidic residues" evidence="1">
    <location>
        <begin position="664"/>
        <end position="680"/>
    </location>
</feature>
<feature type="compositionally biased region" description="Polar residues" evidence="1">
    <location>
        <begin position="1175"/>
        <end position="1192"/>
    </location>
</feature>
<feature type="region of interest" description="Disordered" evidence="1">
    <location>
        <begin position="1137"/>
        <end position="1193"/>
    </location>
</feature>
<evidence type="ECO:0000259" key="2">
    <source>
        <dbReference type="Pfam" id="PF15232"/>
    </source>
</evidence>
<name>A0A667ZYH1_9TELE</name>
<proteinExistence type="predicted"/>
<reference evidence="3" key="3">
    <citation type="submission" date="2025-09" db="UniProtKB">
        <authorList>
            <consortium name="Ensembl"/>
        </authorList>
    </citation>
    <scope>IDENTIFICATION</scope>
</reference>
<protein>
    <submittedName>
        <fullName evidence="3">Chromosome 4 open reading frame 54</fullName>
    </submittedName>
</protein>
<feature type="compositionally biased region" description="Polar residues" evidence="1">
    <location>
        <begin position="1218"/>
        <end position="1228"/>
    </location>
</feature>
<accession>A0A667ZYH1</accession>
<feature type="compositionally biased region" description="Basic and acidic residues" evidence="1">
    <location>
        <begin position="695"/>
        <end position="706"/>
    </location>
</feature>
<sequence length="1488" mass="162373">MEAVEKTLTYRNDTGLYRKLLPEDKDNTDKGRAETKGDESNYVDLDNLLDVKSEGAKTVKVTFTGEGNQLAVIKCDTLRQGEVEECSKSHDSEDKIISDEFVEEHSKAKWTGCAPGSGELPLEMLVLTKVANTNVDSENGKQLQTELDPSDCNDHVCSESDELQYTDMYLNSRTESDDGASAVLSDHCESDTVEDESHYITTHEIQLTELDHDVDYDLGRGTCWDFEDDNLVYSFVDYASFESDETQEGTLILEGRSQAKLKSSKTQSNIGGAVVSTEQDESDLCDSDKCPSSDESICKNQCSDNGGNPAGQIHLSIKTSSRAVNEPENILDNDICGHRKHVGDRGHFFFASTDARADTMCDTAQYFIPAPGRQHLATKLRGKDINEYSSGASSSISELDDADKEVRNLTAKSFRSLACPYFDAINLRTSSESSVSEYGLGLNKWSAYVDLNYGNISRGRKQSVIAHKSSSATLAMSKAANSKSRQGKGPFQPKPGEVITMTETLNFRCNVDTGVPEGVRHPKCSKNVQSKAEVTGTVLAKSGCELPYQHNDDSMGDTHKRAIFASSLLKNVISKKMQFEQERKMERGEISDTYPTHSPCFQCKDQDVMKEKGASRGVHRQTSETGSGFTVNSVDDQTLERSRPSSCEPTEEQKNNSASADSNTLEKGHNEKKDSGEPAKGHLNRSQNSAFTSWREGEPEPEKEPEVPTAVGDTKETTAKEELDASGMLTKLSQLFVPSSQLLTKEKDIAEDLLSHAPVKAGKPPEIKICLRSVKENKDYTLNIANLLTPKISYNTVNTLKTAGDTKCQVLSTSDKIPSFTVRDIRDTKCKFQTPIYHVRDVRKLVKSSYRFVSLDNSDSKTSAAPSAAADTQDDKGKKQPVKHSLPSPIVIKCHSVKTKSNVKQHTAATEASSQKQAEAGRSSPKISPETSKCDTASSHCMTSRMAPVLAKQLNPDQSELHPIIETKLAKQRQEKMPGDTAERRNEPKIPKQAALEKLKAAVKTMEQLYVFDRNEWKRKTQAPQPITDSHVLSLIAREEQGVEEPGTVIESNKLTDPDANTDRISQSLINTPQSETCKPREDKGSLNIIHVPYSEGTFKIQSQQNKTFSNKSVLHFGNSGKTQVSISSLSNNIPQSSVLQTSSTVKGSGSKTAMAPLSLKIAPPKRGQAEQGKVKSSPTNPTVTQGSSDSENYLAIPGLGYTNEIKLLNHKQMPPQEVTSNASQVHTGESKRPDQADQALKMSQFVLENQSLEQPASSIYHYPAAATAAPQSRVLCFSPIIPTLSPTPSVGEAIPQTQRKMLLDPTTGHYYLVDTPIQATTKRLFDPETGQYVDVPMPHSPVAPVAPVAPITPVPMSVSPLALSPGAYAPTYMIYPGFIPSPTLPAQPVPPQTACLPGAQDENGEQVKHGRHSGQKTGAESPYYSATGEAAQVPVQLPVTLGHVTTRGSAATSERKPVISITTQQGPRIIAPPSFDGTTMSFVVEHR</sequence>
<organism evidence="3 4">
    <name type="scientific">Myripristis murdjan</name>
    <name type="common">pinecone soldierfish</name>
    <dbReference type="NCBI Taxonomy" id="586833"/>
    <lineage>
        <taxon>Eukaryota</taxon>
        <taxon>Metazoa</taxon>
        <taxon>Chordata</taxon>
        <taxon>Craniata</taxon>
        <taxon>Vertebrata</taxon>
        <taxon>Euteleostomi</taxon>
        <taxon>Actinopterygii</taxon>
        <taxon>Neopterygii</taxon>
        <taxon>Teleostei</taxon>
        <taxon>Neoteleostei</taxon>
        <taxon>Acanthomorphata</taxon>
        <taxon>Holocentriformes</taxon>
        <taxon>Holocentridae</taxon>
        <taxon>Myripristis</taxon>
    </lineage>
</organism>
<reference evidence="3" key="1">
    <citation type="submission" date="2019-06" db="EMBL/GenBank/DDBJ databases">
        <authorList>
            <consortium name="Wellcome Sanger Institute Data Sharing"/>
        </authorList>
    </citation>
    <scope>NUCLEOTIDE SEQUENCE [LARGE SCALE GENOMIC DNA]</scope>
</reference>
<evidence type="ECO:0000256" key="1">
    <source>
        <dbReference type="SAM" id="MobiDB-lite"/>
    </source>
</evidence>
<dbReference type="GeneTree" id="ENSGT00730000111645"/>
<dbReference type="Proteomes" id="UP000472263">
    <property type="component" value="Chromosome 1"/>
</dbReference>
<dbReference type="InterPro" id="IPR052303">
    <property type="entry name" value="CEFIP"/>
</dbReference>
<feature type="region of interest" description="Disordered" evidence="1">
    <location>
        <begin position="1390"/>
        <end position="1422"/>
    </location>
</feature>
<dbReference type="InterPro" id="IPR027838">
    <property type="entry name" value="DUF4585"/>
</dbReference>
<gene>
    <name evidence="3" type="primary">C4orf54</name>
</gene>
<evidence type="ECO:0000313" key="3">
    <source>
        <dbReference type="Ensembl" id="ENSMMDP00005045992.1"/>
    </source>
</evidence>
<dbReference type="Ensembl" id="ENSMMDT00005046895.1">
    <property type="protein sequence ID" value="ENSMMDP00005045992.1"/>
    <property type="gene ID" value="ENSMMDG00005021059.1"/>
</dbReference>
<reference evidence="3" key="2">
    <citation type="submission" date="2025-08" db="UniProtKB">
        <authorList>
            <consortium name="Ensembl"/>
        </authorList>
    </citation>
    <scope>IDENTIFICATION</scope>
</reference>
<feature type="compositionally biased region" description="Polar residues" evidence="1">
    <location>
        <begin position="925"/>
        <end position="937"/>
    </location>
</feature>
<dbReference type="Pfam" id="PF15232">
    <property type="entry name" value="DUF4585"/>
    <property type="match status" value="1"/>
</dbReference>
<feature type="region of interest" description="Disordered" evidence="1">
    <location>
        <begin position="857"/>
        <end position="937"/>
    </location>
</feature>
<feature type="region of interest" description="Disordered" evidence="1">
    <location>
        <begin position="612"/>
        <end position="717"/>
    </location>
</feature>
<dbReference type="PANTHER" id="PTHR33775">
    <property type="entry name" value="CARDIAC-ENRICHED FHL2-INTERACTING PROTEIN-RELATED"/>
    <property type="match status" value="1"/>
</dbReference>
<evidence type="ECO:0000313" key="4">
    <source>
        <dbReference type="Proteomes" id="UP000472263"/>
    </source>
</evidence>
<dbReference type="InParanoid" id="A0A667ZYH1"/>
<feature type="compositionally biased region" description="Polar residues" evidence="1">
    <location>
        <begin position="623"/>
        <end position="636"/>
    </location>
</feature>
<feature type="compositionally biased region" description="Polar residues" evidence="1">
    <location>
        <begin position="904"/>
        <end position="917"/>
    </location>
</feature>
<dbReference type="PANTHER" id="PTHR33775:SF4">
    <property type="entry name" value="CHROMOSOME 4 OPEN READING FRAME 54"/>
    <property type="match status" value="1"/>
</dbReference>
<keyword evidence="4" id="KW-1185">Reference proteome</keyword>
<feature type="domain" description="DUF4585" evidence="2">
    <location>
        <begin position="1295"/>
        <end position="1370"/>
    </location>
</feature>